<accession>A0A8T8LPF3</accession>
<organism evidence="1 2">
    <name type="scientific">Halorubrum ruber</name>
    <dbReference type="NCBI Taxonomy" id="2982524"/>
    <lineage>
        <taxon>Archaea</taxon>
        <taxon>Methanobacteriati</taxon>
        <taxon>Methanobacteriota</taxon>
        <taxon>Stenosarchaea group</taxon>
        <taxon>Halobacteria</taxon>
        <taxon>Halobacteriales</taxon>
        <taxon>Haloferacaceae</taxon>
        <taxon>Halorubrum</taxon>
    </lineage>
</organism>
<dbReference type="Proteomes" id="UP000679341">
    <property type="component" value="Chromosome"/>
</dbReference>
<proteinExistence type="predicted"/>
<dbReference type="Pfam" id="PF03683">
    <property type="entry name" value="UPF0175"/>
    <property type="match status" value="1"/>
</dbReference>
<dbReference type="OrthoDB" id="93800at2157"/>
<dbReference type="InterPro" id="IPR005368">
    <property type="entry name" value="UPF0175"/>
</dbReference>
<protein>
    <submittedName>
        <fullName evidence="1">UPF0175 family protein</fullName>
    </submittedName>
</protein>
<dbReference type="KEGG" id="hss:J7656_04365"/>
<keyword evidence="2" id="KW-1185">Reference proteome</keyword>
<name>A0A8T8LPF3_9EURY</name>
<evidence type="ECO:0000313" key="2">
    <source>
        <dbReference type="Proteomes" id="UP000679341"/>
    </source>
</evidence>
<sequence>MAEGDSDLALAVGLYVLGEMTLGEAAEFAEISRQRFRDVLSESAVNCRLGPSNLEDAEYEVQTALDI</sequence>
<reference evidence="1 2" key="1">
    <citation type="submission" date="2021-03" db="EMBL/GenBank/DDBJ databases">
        <title>Halorubrum sodomense MBLA0099, Whole genome shotgun sequencing.</title>
        <authorList>
            <person name="Seo M.-J."/>
            <person name="Cho E.-S."/>
            <person name="Hwang C.Y."/>
        </authorList>
    </citation>
    <scope>NUCLEOTIDE SEQUENCE [LARGE SCALE GENOMIC DNA]</scope>
    <source>
        <strain evidence="1 2">MBLA0099</strain>
    </source>
</reference>
<gene>
    <name evidence="1" type="ORF">J7656_04365</name>
</gene>
<dbReference type="AlphaFoldDB" id="A0A8T8LPF3"/>
<evidence type="ECO:0000313" key="1">
    <source>
        <dbReference type="EMBL" id="QUO48594.1"/>
    </source>
</evidence>
<dbReference type="EMBL" id="CP073695">
    <property type="protein sequence ID" value="QUO48594.1"/>
    <property type="molecule type" value="Genomic_DNA"/>
</dbReference>